<evidence type="ECO:0000256" key="2">
    <source>
        <dbReference type="ARBA" id="ARBA00022840"/>
    </source>
</evidence>
<dbReference type="AlphaFoldDB" id="A0A1V1PAV9"/>
<dbReference type="Proteomes" id="UP000189670">
    <property type="component" value="Unassembled WGS sequence"/>
</dbReference>
<evidence type="ECO:0000259" key="3">
    <source>
        <dbReference type="PROSITE" id="PS51278"/>
    </source>
</evidence>
<sequence length="200" mass="23174">MCGILLFYGPQAKKRLENNIFKLKHRGPDETATYHNGFLSLGFNRLAINDKTSLGRQPFKYNNYISVINGEIYNHLELREQFNISIEEKCDTHVVLPLFERLHDNVISVLDGFYSGLIFNTKSHEFFSLRDYIGKKPLFIGKSFSEVFITSELKAIKTIDSFEMLPKGISKIALNKKKVIPLRNHCFDQNPEKKFHSKNI</sequence>
<name>A0A1V1PAV9_9BACT</name>
<organism evidence="4 5">
    <name type="scientific">Candidatus Magnetoglobus multicellularis str. Araruama</name>
    <dbReference type="NCBI Taxonomy" id="890399"/>
    <lineage>
        <taxon>Bacteria</taxon>
        <taxon>Pseudomonadati</taxon>
        <taxon>Thermodesulfobacteriota</taxon>
        <taxon>Desulfobacteria</taxon>
        <taxon>Desulfobacterales</taxon>
        <taxon>Desulfobacteraceae</taxon>
        <taxon>Candidatus Magnetoglobus</taxon>
    </lineage>
</organism>
<dbReference type="GO" id="GO:0006529">
    <property type="term" value="P:asparagine biosynthetic process"/>
    <property type="evidence" value="ECO:0007669"/>
    <property type="project" value="TreeGrafter"/>
</dbReference>
<keyword evidence="2" id="KW-0067">ATP-binding</keyword>
<protein>
    <submittedName>
        <fullName evidence="4">Asparagine synthase (Glutamine-hydrolysing)</fullName>
    </submittedName>
</protein>
<dbReference type="PROSITE" id="PS51278">
    <property type="entry name" value="GATASE_TYPE_2"/>
    <property type="match status" value="1"/>
</dbReference>
<dbReference type="PANTHER" id="PTHR11772">
    <property type="entry name" value="ASPARAGINE SYNTHETASE"/>
    <property type="match status" value="1"/>
</dbReference>
<dbReference type="InterPro" id="IPR017932">
    <property type="entry name" value="GATase_2_dom"/>
</dbReference>
<dbReference type="Pfam" id="PF13537">
    <property type="entry name" value="GATase_7"/>
    <property type="match status" value="1"/>
</dbReference>
<proteinExistence type="predicted"/>
<feature type="domain" description="Glutamine amidotransferase type-2" evidence="3">
    <location>
        <begin position="2"/>
        <end position="176"/>
    </location>
</feature>
<evidence type="ECO:0000313" key="5">
    <source>
        <dbReference type="Proteomes" id="UP000189670"/>
    </source>
</evidence>
<dbReference type="GO" id="GO:0004066">
    <property type="term" value="F:asparagine synthase (glutamine-hydrolyzing) activity"/>
    <property type="evidence" value="ECO:0007669"/>
    <property type="project" value="TreeGrafter"/>
</dbReference>
<evidence type="ECO:0000256" key="1">
    <source>
        <dbReference type="ARBA" id="ARBA00022741"/>
    </source>
</evidence>
<comment type="caution">
    <text evidence="4">The sequence shown here is derived from an EMBL/GenBank/DDBJ whole genome shotgun (WGS) entry which is preliminary data.</text>
</comment>
<reference evidence="5" key="1">
    <citation type="submission" date="2012-11" db="EMBL/GenBank/DDBJ databases">
        <authorList>
            <person name="Lucero-Rivera Y.E."/>
            <person name="Tovar-Ramirez D."/>
        </authorList>
    </citation>
    <scope>NUCLEOTIDE SEQUENCE [LARGE SCALE GENOMIC DNA]</scope>
    <source>
        <strain evidence="5">Araruama</strain>
    </source>
</reference>
<evidence type="ECO:0000313" key="4">
    <source>
        <dbReference type="EMBL" id="ETR71904.1"/>
    </source>
</evidence>
<dbReference type="GO" id="GO:0005524">
    <property type="term" value="F:ATP binding"/>
    <property type="evidence" value="ECO:0007669"/>
    <property type="project" value="UniProtKB-KW"/>
</dbReference>
<dbReference type="EMBL" id="ATBP01000208">
    <property type="protein sequence ID" value="ETR71904.1"/>
    <property type="molecule type" value="Genomic_DNA"/>
</dbReference>
<keyword evidence="1" id="KW-0547">Nucleotide-binding</keyword>
<dbReference type="InterPro" id="IPR029055">
    <property type="entry name" value="Ntn_hydrolases_N"/>
</dbReference>
<dbReference type="InterPro" id="IPR050795">
    <property type="entry name" value="Asn_Synthetase"/>
</dbReference>
<accession>A0A1V1PAV9</accession>
<gene>
    <name evidence="4" type="ORF">OMM_02129</name>
</gene>
<dbReference type="GO" id="GO:0005829">
    <property type="term" value="C:cytosol"/>
    <property type="evidence" value="ECO:0007669"/>
    <property type="project" value="TreeGrafter"/>
</dbReference>
<dbReference type="Gene3D" id="3.60.20.10">
    <property type="entry name" value="Glutamine Phosphoribosylpyrophosphate, subunit 1, domain 1"/>
    <property type="match status" value="1"/>
</dbReference>
<dbReference type="PANTHER" id="PTHR11772:SF2">
    <property type="entry name" value="ASPARAGINE SYNTHETASE [GLUTAMINE-HYDROLYZING]"/>
    <property type="match status" value="1"/>
</dbReference>
<dbReference type="SUPFAM" id="SSF56235">
    <property type="entry name" value="N-terminal nucleophile aminohydrolases (Ntn hydrolases)"/>
    <property type="match status" value="1"/>
</dbReference>